<organism evidence="1 2">
    <name type="scientific">Mytilus coruscus</name>
    <name type="common">Sea mussel</name>
    <dbReference type="NCBI Taxonomy" id="42192"/>
    <lineage>
        <taxon>Eukaryota</taxon>
        <taxon>Metazoa</taxon>
        <taxon>Spiralia</taxon>
        <taxon>Lophotrochozoa</taxon>
        <taxon>Mollusca</taxon>
        <taxon>Bivalvia</taxon>
        <taxon>Autobranchia</taxon>
        <taxon>Pteriomorphia</taxon>
        <taxon>Mytilida</taxon>
        <taxon>Mytiloidea</taxon>
        <taxon>Mytilidae</taxon>
        <taxon>Mytilinae</taxon>
        <taxon>Mytilus</taxon>
    </lineage>
</organism>
<evidence type="ECO:0008006" key="3">
    <source>
        <dbReference type="Google" id="ProtNLM"/>
    </source>
</evidence>
<dbReference type="OrthoDB" id="6138478at2759"/>
<reference evidence="1 2" key="1">
    <citation type="submission" date="2020-06" db="EMBL/GenBank/DDBJ databases">
        <authorList>
            <person name="Li R."/>
            <person name="Bekaert M."/>
        </authorList>
    </citation>
    <scope>NUCLEOTIDE SEQUENCE [LARGE SCALE GENOMIC DNA]</scope>
    <source>
        <strain evidence="2">wild</strain>
    </source>
</reference>
<evidence type="ECO:0000313" key="1">
    <source>
        <dbReference type="EMBL" id="CAC5426493.1"/>
    </source>
</evidence>
<gene>
    <name evidence="1" type="ORF">MCOR_58192</name>
</gene>
<sequence length="168" mass="18929">MPYISLNQEVSDYGMTTQLTISQIKSTWENIQTENQYKYKQKLKNKKIIYLDNQVMVTLRFLANGDFLSKTADIHGISKASASRCIEEVTSSICKRLNNIKLPKGNAEIDAIKEGFYTIHAIGFPNVYGAVDGTLIPLQRPHEDEHAYVCRKGFSAINVQAIANSNLR</sequence>
<dbReference type="AlphaFoldDB" id="A0A6J8F3A6"/>
<proteinExistence type="predicted"/>
<accession>A0A6J8F3A6</accession>
<dbReference type="Proteomes" id="UP000507470">
    <property type="component" value="Unassembled WGS sequence"/>
</dbReference>
<evidence type="ECO:0000313" key="2">
    <source>
        <dbReference type="Proteomes" id="UP000507470"/>
    </source>
</evidence>
<protein>
    <recommendedName>
        <fullName evidence="3">HARBI1</fullName>
    </recommendedName>
</protein>
<name>A0A6J8F3A6_MYTCO</name>
<keyword evidence="2" id="KW-1185">Reference proteome</keyword>
<dbReference type="EMBL" id="CACVKT020010430">
    <property type="protein sequence ID" value="CAC5426493.1"/>
    <property type="molecule type" value="Genomic_DNA"/>
</dbReference>